<dbReference type="EMBL" id="BLXT01008624">
    <property type="protein sequence ID" value="GFO50721.1"/>
    <property type="molecule type" value="Genomic_DNA"/>
</dbReference>
<proteinExistence type="inferred from homology"/>
<name>A0AAV4E381_9GAST</name>
<gene>
    <name evidence="9" type="ORF">PoB_007722600</name>
</gene>
<evidence type="ECO:0000256" key="4">
    <source>
        <dbReference type="PIRSR" id="PIRSR607724-1"/>
    </source>
</evidence>
<keyword evidence="10" id="KW-1185">Reference proteome</keyword>
<protein>
    <recommendedName>
        <fullName evidence="2">poly(ADP-ribose) glycohydrolase</fullName>
        <ecNumber evidence="2">3.2.1.143</ecNumber>
    </recommendedName>
</protein>
<feature type="active site" evidence="4">
    <location>
        <position position="364"/>
    </location>
</feature>
<dbReference type="Proteomes" id="UP000735302">
    <property type="component" value="Unassembled WGS sequence"/>
</dbReference>
<dbReference type="GO" id="GO:1990966">
    <property type="term" value="P:ATP generation from poly-ADP-D-ribose"/>
    <property type="evidence" value="ECO:0007669"/>
    <property type="project" value="TreeGrafter"/>
</dbReference>
<dbReference type="AlphaFoldDB" id="A0AAV4E381"/>
<dbReference type="GO" id="GO:0006282">
    <property type="term" value="P:regulation of DNA repair"/>
    <property type="evidence" value="ECO:0007669"/>
    <property type="project" value="InterPro"/>
</dbReference>
<dbReference type="PANTHER" id="PTHR12837:SF15">
    <property type="entry name" value="POLY(ADP-RIBOSE) GLYCOHYDROLASE"/>
    <property type="match status" value="1"/>
</dbReference>
<sequence length="615" mass="69492">VFKRGSKVRMSYSDALLKSSTRGRGGFRGRGARGSSRGIGHSSSFERLNSYGATGNQFHDPGTSSSQHSSGRAASSEEDNYECIPFSQLRRAPECLNQMLPDLKPTPSHKVLFRIPAKGWSDEPCPPFPFPNIYSDRWDLDHVYMPCSSYSLVPSPDGPPVSRWKQIEAVLSQEITGYFELEEAILSYNQHYIYRWSFDSLRDFFHMDKRRKDNFFTTTLPFIQKLALALPSLVTQSLPILKQGSNMSLTISQQQAACLLANAFFCTFPKRNAYSRSGILPDINFSNLYKGGSGDRKIEKLKCILNYFERIRKKMPTGTLTYSRQVLHEKATPNWNKSDAKLADLHVASNGNIEDDGKGMLQADFANKYVGGGVLGNGLVQEEIRFVICPEMILSRLFTQVLQDNEVLIMTGCERFNDYSGYSDSFAYTGNYNDKTPRDSWGRMHTQVVAMDALSFRISEAQYEESKIIRELNKAFCAFQGREYTTTLPAVCTGNWGCGAFKGDKHLKALIQLMAASMVDRQVCYFTFGDEELSSQLEKVHGMLRKLSITVKELYNIIKDYNQRVVAKQKYQWGKKVNQSLFEFIASALGESLEGLSSSQKAEYSSEDFGSWEDM</sequence>
<feature type="compositionally biased region" description="Low complexity" evidence="6">
    <location>
        <begin position="64"/>
        <end position="74"/>
    </location>
</feature>
<keyword evidence="3" id="KW-0378">Hydrolase</keyword>
<dbReference type="InterPro" id="IPR007724">
    <property type="entry name" value="Poly_GlycHdrlase"/>
</dbReference>
<dbReference type="InterPro" id="IPR046372">
    <property type="entry name" value="PARG_cat_C"/>
</dbReference>
<dbReference type="Pfam" id="PF20811">
    <property type="entry name" value="PARG_cat_N"/>
    <property type="match status" value="1"/>
</dbReference>
<feature type="non-terminal residue" evidence="9">
    <location>
        <position position="1"/>
    </location>
</feature>
<evidence type="ECO:0000259" key="7">
    <source>
        <dbReference type="Pfam" id="PF05028"/>
    </source>
</evidence>
<evidence type="ECO:0000313" key="9">
    <source>
        <dbReference type="EMBL" id="GFO50721.1"/>
    </source>
</evidence>
<dbReference type="GO" id="GO:0005634">
    <property type="term" value="C:nucleus"/>
    <property type="evidence" value="ECO:0007669"/>
    <property type="project" value="TreeGrafter"/>
</dbReference>
<evidence type="ECO:0000256" key="1">
    <source>
        <dbReference type="ARBA" id="ARBA00009545"/>
    </source>
</evidence>
<feature type="compositionally biased region" description="Low complexity" evidence="6">
    <location>
        <begin position="33"/>
        <end position="43"/>
    </location>
</feature>
<dbReference type="GO" id="GO:0004649">
    <property type="term" value="F:poly(ADP-ribose) glycohydrolase activity"/>
    <property type="evidence" value="ECO:0007669"/>
    <property type="project" value="UniProtKB-EC"/>
</dbReference>
<feature type="active site" evidence="4">
    <location>
        <position position="382"/>
    </location>
</feature>
<organism evidence="9 10">
    <name type="scientific">Plakobranchus ocellatus</name>
    <dbReference type="NCBI Taxonomy" id="259542"/>
    <lineage>
        <taxon>Eukaryota</taxon>
        <taxon>Metazoa</taxon>
        <taxon>Spiralia</taxon>
        <taxon>Lophotrochozoa</taxon>
        <taxon>Mollusca</taxon>
        <taxon>Gastropoda</taxon>
        <taxon>Heterobranchia</taxon>
        <taxon>Euthyneura</taxon>
        <taxon>Panpulmonata</taxon>
        <taxon>Sacoglossa</taxon>
        <taxon>Placobranchoidea</taxon>
        <taxon>Plakobranchidae</taxon>
        <taxon>Plakobranchus</taxon>
    </lineage>
</organism>
<dbReference type="GO" id="GO:0005975">
    <property type="term" value="P:carbohydrate metabolic process"/>
    <property type="evidence" value="ECO:0007669"/>
    <property type="project" value="InterPro"/>
</dbReference>
<evidence type="ECO:0000256" key="2">
    <source>
        <dbReference type="ARBA" id="ARBA00012255"/>
    </source>
</evidence>
<dbReference type="Pfam" id="PF05028">
    <property type="entry name" value="PARG_cat_C"/>
    <property type="match status" value="1"/>
</dbReference>
<evidence type="ECO:0000259" key="8">
    <source>
        <dbReference type="Pfam" id="PF20811"/>
    </source>
</evidence>
<dbReference type="EC" id="3.2.1.143" evidence="2"/>
<feature type="binding site" evidence="5">
    <location>
        <position position="367"/>
    </location>
    <ligand>
        <name>substrate</name>
    </ligand>
</feature>
<dbReference type="GO" id="GO:0005737">
    <property type="term" value="C:cytoplasm"/>
    <property type="evidence" value="ECO:0007669"/>
    <property type="project" value="TreeGrafter"/>
</dbReference>
<feature type="compositionally biased region" description="Polar residues" evidence="6">
    <location>
        <begin position="45"/>
        <end position="57"/>
    </location>
</feature>
<feature type="binding site" evidence="5">
    <location>
        <position position="381"/>
    </location>
    <ligand>
        <name>substrate</name>
    </ligand>
</feature>
<evidence type="ECO:0000313" key="10">
    <source>
        <dbReference type="Proteomes" id="UP000735302"/>
    </source>
</evidence>
<accession>A0AAV4E381</accession>
<feature type="region of interest" description="Disordered" evidence="6">
    <location>
        <begin position="19"/>
        <end position="77"/>
    </location>
</feature>
<dbReference type="InterPro" id="IPR048362">
    <property type="entry name" value="PARG_helical"/>
</dbReference>
<comment type="caution">
    <text evidence="9">The sequence shown here is derived from an EMBL/GenBank/DDBJ whole genome shotgun (WGS) entry which is preliminary data.</text>
</comment>
<feature type="domain" description="PARG helical" evidence="8">
    <location>
        <begin position="207"/>
        <end position="324"/>
    </location>
</feature>
<evidence type="ECO:0000256" key="6">
    <source>
        <dbReference type="SAM" id="MobiDB-lite"/>
    </source>
</evidence>
<dbReference type="GO" id="GO:0009225">
    <property type="term" value="P:nucleotide-sugar metabolic process"/>
    <property type="evidence" value="ECO:0007669"/>
    <property type="project" value="TreeGrafter"/>
</dbReference>
<comment type="similarity">
    <text evidence="1">Belongs to the poly(ADP-ribose) glycohydrolase family.</text>
</comment>
<feature type="binding site" evidence="5">
    <location>
        <position position="422"/>
    </location>
    <ligand>
        <name>substrate</name>
    </ligand>
</feature>
<evidence type="ECO:0000256" key="5">
    <source>
        <dbReference type="PIRSR" id="PIRSR607724-2"/>
    </source>
</evidence>
<feature type="domain" description="PARG catalytic Macro" evidence="7">
    <location>
        <begin position="333"/>
        <end position="534"/>
    </location>
</feature>
<reference evidence="9 10" key="1">
    <citation type="journal article" date="2021" name="Elife">
        <title>Chloroplast acquisition without the gene transfer in kleptoplastic sea slugs, Plakobranchus ocellatus.</title>
        <authorList>
            <person name="Maeda T."/>
            <person name="Takahashi S."/>
            <person name="Yoshida T."/>
            <person name="Shimamura S."/>
            <person name="Takaki Y."/>
            <person name="Nagai Y."/>
            <person name="Toyoda A."/>
            <person name="Suzuki Y."/>
            <person name="Arimoto A."/>
            <person name="Ishii H."/>
            <person name="Satoh N."/>
            <person name="Nishiyama T."/>
            <person name="Hasebe M."/>
            <person name="Maruyama T."/>
            <person name="Minagawa J."/>
            <person name="Obokata J."/>
            <person name="Shigenobu S."/>
        </authorList>
    </citation>
    <scope>NUCLEOTIDE SEQUENCE [LARGE SCALE GENOMIC DNA]</scope>
</reference>
<evidence type="ECO:0000256" key="3">
    <source>
        <dbReference type="ARBA" id="ARBA00022801"/>
    </source>
</evidence>
<dbReference type="PANTHER" id="PTHR12837">
    <property type="entry name" value="POLY ADP-RIBOSE GLYCOHYDROLASE"/>
    <property type="match status" value="1"/>
</dbReference>
<feature type="active site" evidence="4">
    <location>
        <position position="383"/>
    </location>
</feature>